<comment type="caution">
    <text evidence="3">The sequence shown here is derived from an EMBL/GenBank/DDBJ whole genome shotgun (WGS) entry which is preliminary data.</text>
</comment>
<dbReference type="GO" id="GO:0016787">
    <property type="term" value="F:hydrolase activity"/>
    <property type="evidence" value="ECO:0007669"/>
    <property type="project" value="UniProtKB-KW"/>
</dbReference>
<dbReference type="GO" id="GO:0016020">
    <property type="term" value="C:membrane"/>
    <property type="evidence" value="ECO:0007669"/>
    <property type="project" value="TreeGrafter"/>
</dbReference>
<dbReference type="InterPro" id="IPR050266">
    <property type="entry name" value="AB_hydrolase_sf"/>
</dbReference>
<keyword evidence="1 3" id="KW-0378">Hydrolase</keyword>
<evidence type="ECO:0000259" key="2">
    <source>
        <dbReference type="Pfam" id="PF12697"/>
    </source>
</evidence>
<dbReference type="RefSeq" id="WP_124027781.1">
    <property type="nucleotide sequence ID" value="NZ_JBHRSN010000006.1"/>
</dbReference>
<dbReference type="Pfam" id="PF12697">
    <property type="entry name" value="Abhydrolase_6"/>
    <property type="match status" value="1"/>
</dbReference>
<gene>
    <name evidence="3" type="ORF">DRW07_10025</name>
</gene>
<dbReference type="InterPro" id="IPR029058">
    <property type="entry name" value="AB_hydrolase_fold"/>
</dbReference>
<name>A0A3N5Y0M1_9ALTE</name>
<sequence length="297" mass="32973">MTTINQHLAKHYHKYQLIGLLIGFLIASFSIAAQETFTASQKGKGPAILFIPGLMSDSSVWDDFAEQFEQAHQVHQISIAGFAGSAPIENWSIDRVVGEVARYIAENDLQAPLIVGHSLGGFIALKLAVDYPQAVGKVVSVDGLPFLSPIFTRDPQTKAEDMRQRAEQMRQYYAALSPGQVRESTRNGVYIQARNEEAQEKILAMAERSDPRTVGIAISELMTTDLREDLTTTQTPILVLGASGAFSSEQEHQFAERLYQQQVSQAPTAKLVMNRDARHFMMWEAPEWVASQIASFM</sequence>
<keyword evidence="4" id="KW-1185">Reference proteome</keyword>
<reference evidence="3 4" key="1">
    <citation type="submission" date="2018-11" db="EMBL/GenBank/DDBJ databases">
        <authorList>
            <person name="Ye M.-Q."/>
            <person name="Du Z.-J."/>
        </authorList>
    </citation>
    <scope>NUCLEOTIDE SEQUENCE [LARGE SCALE GENOMIC DNA]</scope>
    <source>
        <strain evidence="3 4">U0105</strain>
    </source>
</reference>
<dbReference type="OrthoDB" id="9779853at2"/>
<evidence type="ECO:0000256" key="1">
    <source>
        <dbReference type="ARBA" id="ARBA00022801"/>
    </source>
</evidence>
<dbReference type="PANTHER" id="PTHR43798:SF31">
    <property type="entry name" value="AB HYDROLASE SUPERFAMILY PROTEIN YCLE"/>
    <property type="match status" value="1"/>
</dbReference>
<feature type="domain" description="AB hydrolase-1" evidence="2">
    <location>
        <begin position="48"/>
        <end position="291"/>
    </location>
</feature>
<accession>A0A3N5Y0M1</accession>
<evidence type="ECO:0000313" key="3">
    <source>
        <dbReference type="EMBL" id="RPJ66423.1"/>
    </source>
</evidence>
<dbReference type="Proteomes" id="UP000275281">
    <property type="component" value="Unassembled WGS sequence"/>
</dbReference>
<dbReference type="Gene3D" id="3.40.50.1820">
    <property type="entry name" value="alpha/beta hydrolase"/>
    <property type="match status" value="1"/>
</dbReference>
<dbReference type="SUPFAM" id="SSF53474">
    <property type="entry name" value="alpha/beta-Hydrolases"/>
    <property type="match status" value="1"/>
</dbReference>
<dbReference type="AlphaFoldDB" id="A0A3N5Y0M1"/>
<organism evidence="3 4">
    <name type="scientific">Alteromonas sediminis</name>
    <dbReference type="NCBI Taxonomy" id="2259342"/>
    <lineage>
        <taxon>Bacteria</taxon>
        <taxon>Pseudomonadati</taxon>
        <taxon>Pseudomonadota</taxon>
        <taxon>Gammaproteobacteria</taxon>
        <taxon>Alteromonadales</taxon>
        <taxon>Alteromonadaceae</taxon>
        <taxon>Alteromonas/Salinimonas group</taxon>
        <taxon>Alteromonas</taxon>
    </lineage>
</organism>
<dbReference type="PANTHER" id="PTHR43798">
    <property type="entry name" value="MONOACYLGLYCEROL LIPASE"/>
    <property type="match status" value="1"/>
</dbReference>
<evidence type="ECO:0000313" key="4">
    <source>
        <dbReference type="Proteomes" id="UP000275281"/>
    </source>
</evidence>
<dbReference type="InterPro" id="IPR000073">
    <property type="entry name" value="AB_hydrolase_1"/>
</dbReference>
<protein>
    <submittedName>
        <fullName evidence="3">Alpha/beta hydrolase</fullName>
    </submittedName>
</protein>
<proteinExistence type="predicted"/>
<dbReference type="EMBL" id="RPOK01000003">
    <property type="protein sequence ID" value="RPJ66423.1"/>
    <property type="molecule type" value="Genomic_DNA"/>
</dbReference>